<name>A0A9X2FND8_9RHOB</name>
<evidence type="ECO:0000313" key="2">
    <source>
        <dbReference type="EMBL" id="MCP1167135.1"/>
    </source>
</evidence>
<feature type="region of interest" description="Disordered" evidence="1">
    <location>
        <begin position="150"/>
        <end position="176"/>
    </location>
</feature>
<feature type="region of interest" description="Disordered" evidence="1">
    <location>
        <begin position="1"/>
        <end position="39"/>
    </location>
</feature>
<evidence type="ECO:0000256" key="1">
    <source>
        <dbReference type="SAM" id="MobiDB-lite"/>
    </source>
</evidence>
<organism evidence="2 3">
    <name type="scientific">Limimaricola litoreus</name>
    <dbReference type="NCBI Taxonomy" id="2955316"/>
    <lineage>
        <taxon>Bacteria</taxon>
        <taxon>Pseudomonadati</taxon>
        <taxon>Pseudomonadota</taxon>
        <taxon>Alphaproteobacteria</taxon>
        <taxon>Rhodobacterales</taxon>
        <taxon>Paracoccaceae</taxon>
        <taxon>Limimaricola</taxon>
    </lineage>
</organism>
<evidence type="ECO:0000313" key="3">
    <source>
        <dbReference type="Proteomes" id="UP001139477"/>
    </source>
</evidence>
<dbReference type="RefSeq" id="WP_253328989.1">
    <property type="nucleotide sequence ID" value="NZ_JAMYXC010000018.1"/>
</dbReference>
<reference evidence="2" key="1">
    <citation type="submission" date="2022-06" db="EMBL/GenBank/DDBJ databases">
        <title>Limimaricola sediminis sp. nov., isolated from an intertidal sediment.</title>
        <authorList>
            <person name="Shao X."/>
        </authorList>
    </citation>
    <scope>NUCLEOTIDE SEQUENCE</scope>
    <source>
        <strain evidence="2">ASW11-118</strain>
    </source>
</reference>
<accession>A0A9X2FND8</accession>
<comment type="caution">
    <text evidence="2">The sequence shown here is derived from an EMBL/GenBank/DDBJ whole genome shotgun (WGS) entry which is preliminary data.</text>
</comment>
<dbReference type="AlphaFoldDB" id="A0A9X2FND8"/>
<keyword evidence="3" id="KW-1185">Reference proteome</keyword>
<protein>
    <submittedName>
        <fullName evidence="2">Uncharacterized protein</fullName>
    </submittedName>
</protein>
<dbReference type="EMBL" id="JAMYXC010000018">
    <property type="protein sequence ID" value="MCP1167135.1"/>
    <property type="molecule type" value="Genomic_DNA"/>
</dbReference>
<gene>
    <name evidence="2" type="ORF">NHG85_01100</name>
</gene>
<sequence>MSAPRAKTRPQAGHFPEQTFRPGSRHRQPGNNDNIEHNEANMNGVIISSKAETYCQDTARRQLDAAIAQASRATGALPLPLTGDNLIAVTRVAEMQLLGRGVQLSNLAGTVVTYVPEVPKEVGASGCAVLQLVLRRTVDEWRLSSITPVHRRGGTPMQSDISLTKAAQADQQRRVA</sequence>
<dbReference type="Proteomes" id="UP001139477">
    <property type="component" value="Unassembled WGS sequence"/>
</dbReference>
<proteinExistence type="predicted"/>